<protein>
    <submittedName>
        <fullName evidence="1">AsnC family protein</fullName>
    </submittedName>
</protein>
<accession>A0A602YVU0</accession>
<comment type="caution">
    <text evidence="1">The sequence shown here is derived from an EMBL/GenBank/DDBJ whole genome shotgun (WGS) entry which is preliminary data.</text>
</comment>
<dbReference type="EMBL" id="AAKOBS010000002">
    <property type="protein sequence ID" value="ECT8495257.1"/>
    <property type="molecule type" value="Genomic_DNA"/>
</dbReference>
<evidence type="ECO:0000313" key="2">
    <source>
        <dbReference type="Proteomes" id="UP000839894"/>
    </source>
</evidence>
<name>A0A602YVU0_SALET</name>
<organism evidence="1 2">
    <name type="scientific">Salmonella enterica subsp. enterica serovar Pensacola</name>
    <dbReference type="NCBI Taxonomy" id="34042"/>
    <lineage>
        <taxon>Bacteria</taxon>
        <taxon>Pseudomonadati</taxon>
        <taxon>Pseudomonadota</taxon>
        <taxon>Gammaproteobacteria</taxon>
        <taxon>Enterobacterales</taxon>
        <taxon>Enterobacteriaceae</taxon>
        <taxon>Salmonella</taxon>
    </lineage>
</organism>
<reference evidence="1 2" key="1">
    <citation type="submission" date="2018-07" db="EMBL/GenBank/DDBJ databases">
        <authorList>
            <consortium name="PulseNet: The National Subtyping Network for Foodborne Disease Surveillance"/>
            <person name="Tarr C.L."/>
            <person name="Trees E."/>
            <person name="Katz L.S."/>
            <person name="Carleton-Romer H.A."/>
            <person name="Stroika S."/>
            <person name="Kucerova Z."/>
            <person name="Roache K.F."/>
            <person name="Sabol A.L."/>
            <person name="Besser J."/>
            <person name="Gerner-Smidt P."/>
        </authorList>
    </citation>
    <scope>NUCLEOTIDE SEQUENCE [LARGE SCALE GENOMIC DNA]</scope>
    <source>
        <strain evidence="1 2">PNUSAS006183</strain>
    </source>
</reference>
<evidence type="ECO:0000313" key="1">
    <source>
        <dbReference type="EMBL" id="ECT8495257.1"/>
    </source>
</evidence>
<dbReference type="Proteomes" id="UP000839894">
    <property type="component" value="Unassembled WGS sequence"/>
</dbReference>
<gene>
    <name evidence="1" type="ORF">BWQ27_03310</name>
</gene>
<proteinExistence type="predicted"/>
<sequence length="182" mass="21426">MNLKPMGTPGVCPAHLRVWTSEHDEFLVKNYSVMGIADIAAVLNRTASAVEYRARSLRSKGIPVPYRSKNKPLTLKEKRFIRDNCHTMTAPQMAARLNRHEVTIRRTARKIRVSLRKLGDYNPCTHYKDEDVRLIRDLRDDKNPMTYREISVKFEISRRTAKRLYHRRYTADDLIVREYLPR</sequence>
<dbReference type="AlphaFoldDB" id="A0A602YVU0"/>